<dbReference type="InterPro" id="IPR008949">
    <property type="entry name" value="Isoprenoid_synthase_dom_sf"/>
</dbReference>
<dbReference type="GO" id="GO:0016117">
    <property type="term" value="P:carotenoid biosynthetic process"/>
    <property type="evidence" value="ECO:0007669"/>
    <property type="project" value="UniProtKB-ARBA"/>
</dbReference>
<proteinExistence type="predicted"/>
<dbReference type="AlphaFoldDB" id="Q08YQ0"/>
<accession>Q08YQ0</accession>
<evidence type="ECO:0000313" key="3">
    <source>
        <dbReference type="Proteomes" id="UP000032702"/>
    </source>
</evidence>
<keyword evidence="1" id="KW-0808">Transferase</keyword>
<dbReference type="InterPro" id="IPR033904">
    <property type="entry name" value="Trans_IPPS_HH"/>
</dbReference>
<comment type="caution">
    <text evidence="2">The sequence shown here is derived from an EMBL/GenBank/DDBJ whole genome shotgun (WGS) entry which is preliminary data.</text>
</comment>
<dbReference type="SFLD" id="SFLDG01018">
    <property type="entry name" value="Squalene/Phytoene_Synthase_Lik"/>
    <property type="match status" value="1"/>
</dbReference>
<evidence type="ECO:0000313" key="2">
    <source>
        <dbReference type="EMBL" id="EAU65607.1"/>
    </source>
</evidence>
<dbReference type="InterPro" id="IPR019845">
    <property type="entry name" value="Squalene/phytoene_synthase_CS"/>
</dbReference>
<name>Q08YQ0_STIAD</name>
<organism evidence="2 3">
    <name type="scientific">Stigmatella aurantiaca (strain DW4/3-1)</name>
    <dbReference type="NCBI Taxonomy" id="378806"/>
    <lineage>
        <taxon>Bacteria</taxon>
        <taxon>Pseudomonadati</taxon>
        <taxon>Myxococcota</taxon>
        <taxon>Myxococcia</taxon>
        <taxon>Myxococcales</taxon>
        <taxon>Cystobacterineae</taxon>
        <taxon>Archangiaceae</taxon>
        <taxon>Stigmatella</taxon>
    </lineage>
</organism>
<gene>
    <name evidence="2" type="ORF">STIAU_7492</name>
</gene>
<evidence type="ECO:0000256" key="1">
    <source>
        <dbReference type="ARBA" id="ARBA00022679"/>
    </source>
</evidence>
<dbReference type="Proteomes" id="UP000032702">
    <property type="component" value="Unassembled WGS sequence"/>
</dbReference>
<protein>
    <submittedName>
        <fullName evidence="2">Squalene synthase</fullName>
    </submittedName>
</protein>
<dbReference type="CDD" id="cd00683">
    <property type="entry name" value="Trans_IPPS_HH"/>
    <property type="match status" value="1"/>
</dbReference>
<reference evidence="2 3" key="1">
    <citation type="submission" date="2006-04" db="EMBL/GenBank/DDBJ databases">
        <authorList>
            <person name="Nierman W.C."/>
        </authorList>
    </citation>
    <scope>NUCLEOTIDE SEQUENCE [LARGE SCALE GENOMIC DNA]</scope>
    <source>
        <strain evidence="2 3">DW4/3-1</strain>
    </source>
</reference>
<dbReference type="PANTHER" id="PTHR11626:SF2">
    <property type="entry name" value="SQUALENE SYNTHASE"/>
    <property type="match status" value="1"/>
</dbReference>
<sequence>MRRTEWPNCDNAAALAQPAGPAPMMTTSVFKKLPIAAAHCYSAILPVLNGRHIMSNPEAFCREALPEVSRTFALNIPVLPEPLDLVVTVGYLLCRIVDTIEDEATCSATLRAQLLSEFARLVELPKGWREEVPRFTAQVGQWLRETVPEPEARLVHRTGTVLEAFAALPDWTQPPMARCVRAMADGMADVSRELALAPPASGLRDLEATLTYCYYVAGTVGEMLTELFIGFAPRLANQANELRALSPAFGRALQLINILKDIREDLERGYCWLPRTVMAAHGLTARTLLYPENRGRAVAMLNELVAVARREADISLEYALRLPVDEPGLRLFCLWPLFFAVLALSRLENNPAVFEPQPVKISRASVREIMLLTQQNVTSDTVLRALYMQCLSGTLQPESLTP</sequence>
<dbReference type="Gene3D" id="1.10.600.10">
    <property type="entry name" value="Farnesyl Diphosphate Synthase"/>
    <property type="match status" value="1"/>
</dbReference>
<dbReference type="InterPro" id="IPR002060">
    <property type="entry name" value="Squ/phyt_synthse"/>
</dbReference>
<dbReference type="Pfam" id="PF00494">
    <property type="entry name" value="SQS_PSY"/>
    <property type="match status" value="1"/>
</dbReference>
<dbReference type="PANTHER" id="PTHR11626">
    <property type="entry name" value="FARNESYL-DIPHOSPHATE FARNESYLTRANSFERASE"/>
    <property type="match status" value="1"/>
</dbReference>
<dbReference type="SUPFAM" id="SSF48576">
    <property type="entry name" value="Terpenoid synthases"/>
    <property type="match status" value="1"/>
</dbReference>
<dbReference type="InterPro" id="IPR044844">
    <property type="entry name" value="Trans_IPPS_euk-type"/>
</dbReference>
<dbReference type="PROSITE" id="PS01044">
    <property type="entry name" value="SQUALEN_PHYTOEN_SYN_1"/>
    <property type="match status" value="1"/>
</dbReference>
<dbReference type="SFLD" id="SFLDS00005">
    <property type="entry name" value="Isoprenoid_Synthase_Type_I"/>
    <property type="match status" value="1"/>
</dbReference>
<dbReference type="GO" id="GO:0045338">
    <property type="term" value="P:farnesyl diphosphate metabolic process"/>
    <property type="evidence" value="ECO:0007669"/>
    <property type="project" value="InterPro"/>
</dbReference>
<dbReference type="GO" id="GO:0051996">
    <property type="term" value="F:squalene synthase [NAD(P)H] activity"/>
    <property type="evidence" value="ECO:0007669"/>
    <property type="project" value="InterPro"/>
</dbReference>
<dbReference type="EMBL" id="AAMD01000077">
    <property type="protein sequence ID" value="EAU65607.1"/>
    <property type="molecule type" value="Genomic_DNA"/>
</dbReference>